<gene>
    <name evidence="1" type="ORF">GLYMA_06G037200</name>
</gene>
<dbReference type="SMR" id="A0A0R0JLG7"/>
<organism evidence="1">
    <name type="scientific">Glycine max</name>
    <name type="common">Soybean</name>
    <name type="synonym">Glycine hispida</name>
    <dbReference type="NCBI Taxonomy" id="3847"/>
    <lineage>
        <taxon>Eukaryota</taxon>
        <taxon>Viridiplantae</taxon>
        <taxon>Streptophyta</taxon>
        <taxon>Embryophyta</taxon>
        <taxon>Tracheophyta</taxon>
        <taxon>Spermatophyta</taxon>
        <taxon>Magnoliopsida</taxon>
        <taxon>eudicotyledons</taxon>
        <taxon>Gunneridae</taxon>
        <taxon>Pentapetalae</taxon>
        <taxon>rosids</taxon>
        <taxon>fabids</taxon>
        <taxon>Fabales</taxon>
        <taxon>Fabaceae</taxon>
        <taxon>Papilionoideae</taxon>
        <taxon>50 kb inversion clade</taxon>
        <taxon>NPAAA clade</taxon>
        <taxon>indigoferoid/millettioid clade</taxon>
        <taxon>Phaseoleae</taxon>
        <taxon>Glycine</taxon>
        <taxon>Glycine subgen. Soja</taxon>
    </lineage>
</organism>
<dbReference type="Gramene" id="KRH51951">
    <property type="protein sequence ID" value="KRH51951"/>
    <property type="gene ID" value="GLYMA_06G037200"/>
</dbReference>
<protein>
    <submittedName>
        <fullName evidence="1 2">Uncharacterized protein</fullName>
    </submittedName>
</protein>
<evidence type="ECO:0000313" key="2">
    <source>
        <dbReference type="EnsemblPlants" id="KRH51951"/>
    </source>
</evidence>
<evidence type="ECO:0000313" key="1">
    <source>
        <dbReference type="EMBL" id="KRH51951.1"/>
    </source>
</evidence>
<name>A0A0R0JLG7_SOYBN</name>
<dbReference type="InParanoid" id="A0A0R0JLG7"/>
<accession>A0A0R0JLG7</accession>
<keyword evidence="3" id="KW-1185">Reference proteome</keyword>
<proteinExistence type="predicted"/>
<evidence type="ECO:0000313" key="3">
    <source>
        <dbReference type="Proteomes" id="UP000008827"/>
    </source>
</evidence>
<reference evidence="1" key="3">
    <citation type="submission" date="2018-07" db="EMBL/GenBank/DDBJ databases">
        <title>WGS assembly of Glycine max.</title>
        <authorList>
            <person name="Schmutz J."/>
            <person name="Cannon S."/>
            <person name="Schlueter J."/>
            <person name="Ma J."/>
            <person name="Mitros T."/>
            <person name="Nelson W."/>
            <person name="Hyten D."/>
            <person name="Song Q."/>
            <person name="Thelen J."/>
            <person name="Cheng J."/>
            <person name="Xu D."/>
            <person name="Hellsten U."/>
            <person name="May G."/>
            <person name="Yu Y."/>
            <person name="Sakurai T."/>
            <person name="Umezawa T."/>
            <person name="Bhattacharyya M."/>
            <person name="Sandhu D."/>
            <person name="Valliyodan B."/>
            <person name="Lindquist E."/>
            <person name="Peto M."/>
            <person name="Grant D."/>
            <person name="Shu S."/>
            <person name="Goodstein D."/>
            <person name="Barry K."/>
            <person name="Futrell-Griggs M."/>
            <person name="Abernathy B."/>
            <person name="Du J."/>
            <person name="Tian Z."/>
            <person name="Zhu L."/>
            <person name="Gill N."/>
            <person name="Joshi T."/>
            <person name="Libault M."/>
            <person name="Sethuraman A."/>
            <person name="Zhang X."/>
            <person name="Shinozaki K."/>
            <person name="Nguyen H."/>
            <person name="Wing R."/>
            <person name="Cregan P."/>
            <person name="Specht J."/>
            <person name="Grimwood J."/>
            <person name="Rokhsar D."/>
            <person name="Stacey G."/>
            <person name="Shoemaker R."/>
            <person name="Jackson S."/>
        </authorList>
    </citation>
    <scope>NUCLEOTIDE SEQUENCE</scope>
    <source>
        <tissue evidence="1">Callus</tissue>
    </source>
</reference>
<sequence>MYLMDGPRHQEIHKICFCLASQLDKLVKDQKAGEGSKWSYQLYMSNCMGFWSLTLDFYCRLIRKIEMLEIFCNH</sequence>
<reference evidence="1 2" key="1">
    <citation type="journal article" date="2010" name="Nature">
        <title>Genome sequence of the palaeopolyploid soybean.</title>
        <authorList>
            <person name="Schmutz J."/>
            <person name="Cannon S.B."/>
            <person name="Schlueter J."/>
            <person name="Ma J."/>
            <person name="Mitros T."/>
            <person name="Nelson W."/>
            <person name="Hyten D.L."/>
            <person name="Song Q."/>
            <person name="Thelen J.J."/>
            <person name="Cheng J."/>
            <person name="Xu D."/>
            <person name="Hellsten U."/>
            <person name="May G.D."/>
            <person name="Yu Y."/>
            <person name="Sakurai T."/>
            <person name="Umezawa T."/>
            <person name="Bhattacharyya M.K."/>
            <person name="Sandhu D."/>
            <person name="Valliyodan B."/>
            <person name="Lindquist E."/>
            <person name="Peto M."/>
            <person name="Grant D."/>
            <person name="Shu S."/>
            <person name="Goodstein D."/>
            <person name="Barry K."/>
            <person name="Futrell-Griggs M."/>
            <person name="Abernathy B."/>
            <person name="Du J."/>
            <person name="Tian Z."/>
            <person name="Zhu L."/>
            <person name="Gill N."/>
            <person name="Joshi T."/>
            <person name="Libault M."/>
            <person name="Sethuraman A."/>
            <person name="Zhang X.-C."/>
            <person name="Shinozaki K."/>
            <person name="Nguyen H.T."/>
            <person name="Wing R.A."/>
            <person name="Cregan P."/>
            <person name="Specht J."/>
            <person name="Grimwood J."/>
            <person name="Rokhsar D."/>
            <person name="Stacey G."/>
            <person name="Shoemaker R.C."/>
            <person name="Jackson S.A."/>
        </authorList>
    </citation>
    <scope>NUCLEOTIDE SEQUENCE</scope>
    <source>
        <strain evidence="2">cv. Williams 82</strain>
        <tissue evidence="1">Callus</tissue>
    </source>
</reference>
<dbReference type="EnsemblPlants" id="KRH51951">
    <property type="protein sequence ID" value="KRH51951"/>
    <property type="gene ID" value="GLYMA_06G037200"/>
</dbReference>
<dbReference type="EMBL" id="CM000839">
    <property type="protein sequence ID" value="KRH51951.1"/>
    <property type="molecule type" value="Genomic_DNA"/>
</dbReference>
<reference evidence="2" key="2">
    <citation type="submission" date="2018-02" db="UniProtKB">
        <authorList>
            <consortium name="EnsemblPlants"/>
        </authorList>
    </citation>
    <scope>IDENTIFICATION</scope>
    <source>
        <strain evidence="2">Williams 82</strain>
    </source>
</reference>
<dbReference type="AlphaFoldDB" id="A0A0R0JLG7"/>
<dbReference type="Proteomes" id="UP000008827">
    <property type="component" value="Chromosome 6"/>
</dbReference>